<reference evidence="2 3" key="1">
    <citation type="submission" date="2019-03" db="EMBL/GenBank/DDBJ databases">
        <title>Genomic Encyclopedia of Archaeal and Bacterial Type Strains, Phase II (KMG-II): from individual species to whole genera.</title>
        <authorList>
            <person name="Goeker M."/>
        </authorList>
    </citation>
    <scope>NUCLEOTIDE SEQUENCE [LARGE SCALE GENOMIC DNA]</scope>
    <source>
        <strain evidence="2 3">DSM 19035</strain>
    </source>
</reference>
<evidence type="ECO:0000313" key="3">
    <source>
        <dbReference type="Proteomes" id="UP000295620"/>
    </source>
</evidence>
<comment type="caution">
    <text evidence="2">The sequence shown here is derived from an EMBL/GenBank/DDBJ whole genome shotgun (WGS) entry which is preliminary data.</text>
</comment>
<accession>A0A4R6SRW2</accession>
<name>A0A4R6SRW2_9SPHI</name>
<keyword evidence="1" id="KW-0472">Membrane</keyword>
<dbReference type="OrthoDB" id="1121797at2"/>
<evidence type="ECO:0000313" key="2">
    <source>
        <dbReference type="EMBL" id="TDQ06964.1"/>
    </source>
</evidence>
<dbReference type="EMBL" id="SNYC01000007">
    <property type="protein sequence ID" value="TDQ06964.1"/>
    <property type="molecule type" value="Genomic_DNA"/>
</dbReference>
<protein>
    <recommendedName>
        <fullName evidence="4">DUF5362 domain-containing protein</fullName>
    </recommendedName>
</protein>
<proteinExistence type="predicted"/>
<gene>
    <name evidence="2" type="ORF">ATK78_3980</name>
</gene>
<dbReference type="Pfam" id="PF17319">
    <property type="entry name" value="DUF5362"/>
    <property type="match status" value="1"/>
</dbReference>
<dbReference type="InterPro" id="IPR035287">
    <property type="entry name" value="DUF5362"/>
</dbReference>
<organism evidence="2 3">
    <name type="scientific">Pedobacter metabolipauper</name>
    <dbReference type="NCBI Taxonomy" id="425513"/>
    <lineage>
        <taxon>Bacteria</taxon>
        <taxon>Pseudomonadati</taxon>
        <taxon>Bacteroidota</taxon>
        <taxon>Sphingobacteriia</taxon>
        <taxon>Sphingobacteriales</taxon>
        <taxon>Sphingobacteriaceae</taxon>
        <taxon>Pedobacter</taxon>
    </lineage>
</organism>
<keyword evidence="1" id="KW-1133">Transmembrane helix</keyword>
<feature type="transmembrane region" description="Helical" evidence="1">
    <location>
        <begin position="44"/>
        <end position="67"/>
    </location>
</feature>
<keyword evidence="1" id="KW-0812">Transmembrane</keyword>
<feature type="transmembrane region" description="Helical" evidence="1">
    <location>
        <begin position="79"/>
        <end position="101"/>
    </location>
</feature>
<dbReference type="Proteomes" id="UP000295620">
    <property type="component" value="Unassembled WGS sequence"/>
</dbReference>
<feature type="transmembrane region" description="Helical" evidence="1">
    <location>
        <begin position="138"/>
        <end position="165"/>
    </location>
</feature>
<sequence length="169" mass="18550">MENYEETSPEEFAPVQKESPEVPVLVITEDIRSYVYETAKWAKFLAIVGFVFCALIIIAAFSVGAIMGTLSTMTPGMGAFGKMGAGFLTVIYLIFGLLYFYPSLMLFKYANAAKRAILFSDQLSLSEAMGKMKSFFKFYGILMIIVISIYALIFLFAIVAGIGAATMAN</sequence>
<dbReference type="AlphaFoldDB" id="A0A4R6SRW2"/>
<evidence type="ECO:0000256" key="1">
    <source>
        <dbReference type="SAM" id="Phobius"/>
    </source>
</evidence>
<evidence type="ECO:0008006" key="4">
    <source>
        <dbReference type="Google" id="ProtNLM"/>
    </source>
</evidence>
<keyword evidence="3" id="KW-1185">Reference proteome</keyword>
<dbReference type="RefSeq" id="WP_133577788.1">
    <property type="nucleotide sequence ID" value="NZ_SNYC01000007.1"/>
</dbReference>